<feature type="domain" description="HPt" evidence="20">
    <location>
        <begin position="834"/>
        <end position="927"/>
    </location>
</feature>
<keyword evidence="6" id="KW-0808">Transferase</keyword>
<feature type="transmembrane region" description="Helical" evidence="16">
    <location>
        <begin position="12"/>
        <end position="30"/>
    </location>
</feature>
<evidence type="ECO:0000256" key="16">
    <source>
        <dbReference type="SAM" id="Phobius"/>
    </source>
</evidence>
<dbReference type="Pfam" id="PF00512">
    <property type="entry name" value="HisKA"/>
    <property type="match status" value="1"/>
</dbReference>
<evidence type="ECO:0000256" key="12">
    <source>
        <dbReference type="ARBA" id="ARBA00023012"/>
    </source>
</evidence>
<keyword evidence="9" id="KW-0418">Kinase</keyword>
<feature type="modified residue" description="Phosphohistidine" evidence="14">
    <location>
        <position position="873"/>
    </location>
</feature>
<dbReference type="PROSITE" id="PS50894">
    <property type="entry name" value="HPT"/>
    <property type="match status" value="1"/>
</dbReference>
<keyword evidence="8" id="KW-0547">Nucleotide-binding</keyword>
<proteinExistence type="predicted"/>
<keyword evidence="11 16" id="KW-1133">Transmembrane helix</keyword>
<evidence type="ECO:0000256" key="13">
    <source>
        <dbReference type="ARBA" id="ARBA00023136"/>
    </source>
</evidence>
<dbReference type="CDD" id="cd16922">
    <property type="entry name" value="HATPase_EvgS-ArcB-TorS-like"/>
    <property type="match status" value="1"/>
</dbReference>
<dbReference type="Proteomes" id="UP001595617">
    <property type="component" value="Unassembled WGS sequence"/>
</dbReference>
<dbReference type="EMBL" id="JBHRYR010000004">
    <property type="protein sequence ID" value="MFC3853841.1"/>
    <property type="molecule type" value="Genomic_DNA"/>
</dbReference>
<evidence type="ECO:0000256" key="15">
    <source>
        <dbReference type="PROSITE-ProRule" id="PRU00169"/>
    </source>
</evidence>
<dbReference type="Pfam" id="PF01627">
    <property type="entry name" value="Hpt"/>
    <property type="match status" value="1"/>
</dbReference>
<evidence type="ECO:0000256" key="4">
    <source>
        <dbReference type="ARBA" id="ARBA00022475"/>
    </source>
</evidence>
<keyword evidence="10" id="KW-0067">ATP-binding</keyword>
<comment type="catalytic activity">
    <reaction evidence="1">
        <text>ATP + protein L-histidine = ADP + protein N-phospho-L-histidine.</text>
        <dbReference type="EC" id="2.7.13.3"/>
    </reaction>
</comment>
<feature type="modified residue" description="4-aspartylphosphate" evidence="15">
    <location>
        <position position="577"/>
    </location>
</feature>
<dbReference type="InterPro" id="IPR036097">
    <property type="entry name" value="HisK_dim/P_sf"/>
</dbReference>
<feature type="modified residue" description="4-aspartylphosphate" evidence="15">
    <location>
        <position position="707"/>
    </location>
</feature>
<evidence type="ECO:0000256" key="7">
    <source>
        <dbReference type="ARBA" id="ARBA00022692"/>
    </source>
</evidence>
<dbReference type="SUPFAM" id="SSF47226">
    <property type="entry name" value="Histidine-containing phosphotransfer domain, HPT domain"/>
    <property type="match status" value="1"/>
</dbReference>
<evidence type="ECO:0000256" key="2">
    <source>
        <dbReference type="ARBA" id="ARBA00004651"/>
    </source>
</evidence>
<keyword evidence="7 16" id="KW-0812">Transmembrane</keyword>
<dbReference type="SUPFAM" id="SSF55874">
    <property type="entry name" value="ATPase domain of HSP90 chaperone/DNA topoisomerase II/histidine kinase"/>
    <property type="match status" value="1"/>
</dbReference>
<dbReference type="InterPro" id="IPR003660">
    <property type="entry name" value="HAMP_dom"/>
</dbReference>
<dbReference type="InterPro" id="IPR003594">
    <property type="entry name" value="HATPase_dom"/>
</dbReference>
<evidence type="ECO:0000256" key="3">
    <source>
        <dbReference type="ARBA" id="ARBA00012438"/>
    </source>
</evidence>
<comment type="subcellular location">
    <subcellularLocation>
        <location evidence="2">Cell membrane</location>
        <topology evidence="2">Multi-pass membrane protein</topology>
    </subcellularLocation>
</comment>
<protein>
    <recommendedName>
        <fullName evidence="3">histidine kinase</fullName>
        <ecNumber evidence="3">2.7.13.3</ecNumber>
    </recommendedName>
</protein>
<evidence type="ECO:0000256" key="10">
    <source>
        <dbReference type="ARBA" id="ARBA00022840"/>
    </source>
</evidence>
<accession>A0ABV8A044</accession>
<feature type="transmembrane region" description="Helical" evidence="16">
    <location>
        <begin position="161"/>
        <end position="183"/>
    </location>
</feature>
<keyword evidence="12" id="KW-0902">Two-component regulatory system</keyword>
<evidence type="ECO:0000256" key="14">
    <source>
        <dbReference type="PROSITE-ProRule" id="PRU00110"/>
    </source>
</evidence>
<evidence type="ECO:0000259" key="18">
    <source>
        <dbReference type="PROSITE" id="PS50110"/>
    </source>
</evidence>
<dbReference type="PROSITE" id="PS50885">
    <property type="entry name" value="HAMP"/>
    <property type="match status" value="1"/>
</dbReference>
<dbReference type="RefSeq" id="WP_380697455.1">
    <property type="nucleotide sequence ID" value="NZ_JBHRYR010000004.1"/>
</dbReference>
<dbReference type="CDD" id="cd17546">
    <property type="entry name" value="REC_hyHK_CKI1_RcsC-like"/>
    <property type="match status" value="1"/>
</dbReference>
<dbReference type="CDD" id="cd00082">
    <property type="entry name" value="HisKA"/>
    <property type="match status" value="1"/>
</dbReference>
<dbReference type="InterPro" id="IPR008207">
    <property type="entry name" value="Sig_transdc_His_kin_Hpt_dom"/>
</dbReference>
<dbReference type="SMART" id="SM00304">
    <property type="entry name" value="HAMP"/>
    <property type="match status" value="1"/>
</dbReference>
<gene>
    <name evidence="21" type="ORF">ACFOOG_13435</name>
</gene>
<evidence type="ECO:0000313" key="21">
    <source>
        <dbReference type="EMBL" id="MFC3853841.1"/>
    </source>
</evidence>
<dbReference type="Pfam" id="PF00672">
    <property type="entry name" value="HAMP"/>
    <property type="match status" value="1"/>
</dbReference>
<evidence type="ECO:0000256" key="1">
    <source>
        <dbReference type="ARBA" id="ARBA00000085"/>
    </source>
</evidence>
<dbReference type="SMART" id="SM00448">
    <property type="entry name" value="REC"/>
    <property type="match status" value="1"/>
</dbReference>
<dbReference type="Gene3D" id="1.10.287.130">
    <property type="match status" value="1"/>
</dbReference>
<dbReference type="Gene3D" id="3.40.50.2300">
    <property type="match status" value="2"/>
</dbReference>
<dbReference type="InterPro" id="IPR036890">
    <property type="entry name" value="HATPase_C_sf"/>
</dbReference>
<dbReference type="Gene3D" id="3.30.565.10">
    <property type="entry name" value="Histidine kinase-like ATPase, C-terminal domain"/>
    <property type="match status" value="1"/>
</dbReference>
<name>A0ABV8A044_9GAMM</name>
<dbReference type="SMART" id="SM00387">
    <property type="entry name" value="HATPase_c"/>
    <property type="match status" value="1"/>
</dbReference>
<dbReference type="Gene3D" id="6.10.340.10">
    <property type="match status" value="1"/>
</dbReference>
<evidence type="ECO:0000256" key="9">
    <source>
        <dbReference type="ARBA" id="ARBA00022777"/>
    </source>
</evidence>
<evidence type="ECO:0000256" key="5">
    <source>
        <dbReference type="ARBA" id="ARBA00022553"/>
    </source>
</evidence>
<dbReference type="SUPFAM" id="SSF47384">
    <property type="entry name" value="Homodimeric domain of signal transducing histidine kinase"/>
    <property type="match status" value="1"/>
</dbReference>
<dbReference type="Pfam" id="PF00072">
    <property type="entry name" value="Response_reg"/>
    <property type="match status" value="1"/>
</dbReference>
<feature type="domain" description="HAMP" evidence="19">
    <location>
        <begin position="187"/>
        <end position="239"/>
    </location>
</feature>
<dbReference type="SUPFAM" id="SSF52172">
    <property type="entry name" value="CheY-like"/>
    <property type="match status" value="2"/>
</dbReference>
<dbReference type="InterPro" id="IPR011006">
    <property type="entry name" value="CheY-like_superfamily"/>
</dbReference>
<dbReference type="PANTHER" id="PTHR45339:SF1">
    <property type="entry name" value="HYBRID SIGNAL TRANSDUCTION HISTIDINE KINASE J"/>
    <property type="match status" value="1"/>
</dbReference>
<feature type="domain" description="Response regulatory" evidence="18">
    <location>
        <begin position="525"/>
        <end position="639"/>
    </location>
</feature>
<dbReference type="PANTHER" id="PTHR45339">
    <property type="entry name" value="HYBRID SIGNAL TRANSDUCTION HISTIDINE KINASE J"/>
    <property type="match status" value="1"/>
</dbReference>
<evidence type="ECO:0000313" key="22">
    <source>
        <dbReference type="Proteomes" id="UP001595617"/>
    </source>
</evidence>
<evidence type="ECO:0000259" key="17">
    <source>
        <dbReference type="PROSITE" id="PS50109"/>
    </source>
</evidence>
<dbReference type="CDD" id="cd06225">
    <property type="entry name" value="HAMP"/>
    <property type="match status" value="1"/>
</dbReference>
<evidence type="ECO:0000256" key="8">
    <source>
        <dbReference type="ARBA" id="ARBA00022741"/>
    </source>
</evidence>
<keyword evidence="4" id="KW-1003">Cell membrane</keyword>
<organism evidence="21 22">
    <name type="scientific">Saccharospirillum mangrovi</name>
    <dbReference type="NCBI Taxonomy" id="2161747"/>
    <lineage>
        <taxon>Bacteria</taxon>
        <taxon>Pseudomonadati</taxon>
        <taxon>Pseudomonadota</taxon>
        <taxon>Gammaproteobacteria</taxon>
        <taxon>Oceanospirillales</taxon>
        <taxon>Saccharospirillaceae</taxon>
        <taxon>Saccharospirillum</taxon>
    </lineage>
</organism>
<dbReference type="InterPro" id="IPR005467">
    <property type="entry name" value="His_kinase_dom"/>
</dbReference>
<evidence type="ECO:0000256" key="11">
    <source>
        <dbReference type="ARBA" id="ARBA00022989"/>
    </source>
</evidence>
<evidence type="ECO:0000256" key="6">
    <source>
        <dbReference type="ARBA" id="ARBA00022679"/>
    </source>
</evidence>
<keyword evidence="5 15" id="KW-0597">Phosphoprotein</keyword>
<feature type="domain" description="Histidine kinase" evidence="17">
    <location>
        <begin position="286"/>
        <end position="507"/>
    </location>
</feature>
<keyword evidence="13 16" id="KW-0472">Membrane</keyword>
<dbReference type="InterPro" id="IPR036641">
    <property type="entry name" value="HPT_dom_sf"/>
</dbReference>
<dbReference type="Gene3D" id="1.20.120.160">
    <property type="entry name" value="HPT domain"/>
    <property type="match status" value="1"/>
</dbReference>
<evidence type="ECO:0000259" key="19">
    <source>
        <dbReference type="PROSITE" id="PS50885"/>
    </source>
</evidence>
<reference evidence="22" key="1">
    <citation type="journal article" date="2019" name="Int. J. Syst. Evol. Microbiol.">
        <title>The Global Catalogue of Microorganisms (GCM) 10K type strain sequencing project: providing services to taxonomists for standard genome sequencing and annotation.</title>
        <authorList>
            <consortium name="The Broad Institute Genomics Platform"/>
            <consortium name="The Broad Institute Genome Sequencing Center for Infectious Disease"/>
            <person name="Wu L."/>
            <person name="Ma J."/>
        </authorList>
    </citation>
    <scope>NUCLEOTIDE SEQUENCE [LARGE SCALE GENOMIC DNA]</scope>
    <source>
        <strain evidence="22">IBRC 10765</strain>
    </source>
</reference>
<dbReference type="Pfam" id="PF02518">
    <property type="entry name" value="HATPase_c"/>
    <property type="match status" value="1"/>
</dbReference>
<dbReference type="SMART" id="SM00388">
    <property type="entry name" value="HisKA"/>
    <property type="match status" value="1"/>
</dbReference>
<feature type="domain" description="Response regulatory" evidence="18">
    <location>
        <begin position="658"/>
        <end position="775"/>
    </location>
</feature>
<dbReference type="InterPro" id="IPR001789">
    <property type="entry name" value="Sig_transdc_resp-reg_receiver"/>
</dbReference>
<comment type="caution">
    <text evidence="21">The sequence shown here is derived from an EMBL/GenBank/DDBJ whole genome shotgun (WGS) entry which is preliminary data.</text>
</comment>
<dbReference type="InterPro" id="IPR003661">
    <property type="entry name" value="HisK_dim/P_dom"/>
</dbReference>
<dbReference type="EC" id="2.7.13.3" evidence="3"/>
<evidence type="ECO:0000259" key="20">
    <source>
        <dbReference type="PROSITE" id="PS50894"/>
    </source>
</evidence>
<dbReference type="PROSITE" id="PS50110">
    <property type="entry name" value="RESPONSE_REGULATORY"/>
    <property type="match status" value="2"/>
</dbReference>
<dbReference type="PROSITE" id="PS50109">
    <property type="entry name" value="HIS_KIN"/>
    <property type="match status" value="1"/>
</dbReference>
<sequence length="936" mass="104035">MRSSLSRRLLQLALLPAFVFALIMVAYFALTTVERANLNFQAQVDTLTTSTLPAMESGLLYFDEEYLRRTSQVLLNAPFVRAAKVLDAAGNPIVEQGAQLSLPLLSGPPGEVHRLIQDTWIRVEIPIRATVLRHQLPEGYPDLLGWLVVDYSINDVQLENYRLITLGAVVAVAGLVLIWLLALRLIRPIVQPFHQTIDTLRAIKDGHYSERVALETSGELRRLGEGVNAMADSLQHAQRDMQQSVDQATQDLHQTLEALEIQNIQLGNARRQAQEASEAKTQFLANMSHEIRTPLNGVLGFARLLAKTDLDTRQKDYLQTIQRSSESLLTIINDILDFLKLESGKLELEQRPMHLRDVIEDVMDLLGPLAQDKDLELVTLVYEDVPLRAFGDPLRLRQVLTNLVGNAIKFTTAGHVAVRLMLEQATEQTMHLRFSVSDTGPGMSREQQNRLFSAFSQADASTSRRFGGTGLGLVICQRLIEQMHGHIGVESVQGEGSTFWFTLDLDIDHQAIAAQPADTLLAGSHVLVLEPHELSRTVLGHRLEQWGMVVHDLTVLSDEQALSASEQRPRLAILTCDAQHPDRLRRAAQQCQRHGIPIVLLTRHNEIRAELNDIAPLVDVHSAKPIRYSRLYAICTELLGRALPELNTETPPANNQPRILVVDDNATNRKLLTALLGDYGITPSEAEDGAQAMACISQQSFDLVFMDIQMPVMDGITATKEIRRHERPDEHLPVIALTAHALPEEEERLRHSGFDDYITKPIDEAQLLNAVFQWTGVELVPLTAPPTLDAGPAVGSAPSMSVSTATDKTVRAAKSPDESGPVDITLALRRAGNKPDLARDMFQGLLEQIQADRTELAQLHADKARSALLDRVHALHGLTRYCGVPVLEQAVRELEVNLKNTQCSEVPAALNRVLEAMAEVEWWSTHRDWQPFFASS</sequence>
<keyword evidence="22" id="KW-1185">Reference proteome</keyword>
<dbReference type="InterPro" id="IPR004358">
    <property type="entry name" value="Sig_transdc_His_kin-like_C"/>
</dbReference>
<dbReference type="SUPFAM" id="SSF158472">
    <property type="entry name" value="HAMP domain-like"/>
    <property type="match status" value="1"/>
</dbReference>
<dbReference type="PRINTS" id="PR00344">
    <property type="entry name" value="BCTRLSENSOR"/>
</dbReference>